<keyword evidence="2" id="KW-1185">Reference proteome</keyword>
<reference evidence="1 2" key="1">
    <citation type="submission" date="2023-03" db="EMBL/GenBank/DDBJ databases">
        <title>High-quality genome of Scylla paramamosain provides insights in environmental adaptation.</title>
        <authorList>
            <person name="Zhang L."/>
        </authorList>
    </citation>
    <scope>NUCLEOTIDE SEQUENCE [LARGE SCALE GENOMIC DNA]</scope>
    <source>
        <strain evidence="1">LZ_2023a</strain>
        <tissue evidence="1">Muscle</tissue>
    </source>
</reference>
<sequence>MTYIRLLSLLTSHIRCRQHCLAAGHLTFRIPEGWCGAYIIQQCVEEQISLNLFCPAMQLESLQSSRLPTAATVQQGYRNSSRKGGVSQDAELAVDPDDFALDRVAASVNEGES</sequence>
<name>A0AAW0U5H2_SCYPA</name>
<gene>
    <name evidence="1" type="ORF">O3P69_006313</name>
</gene>
<dbReference type="Proteomes" id="UP001487740">
    <property type="component" value="Unassembled WGS sequence"/>
</dbReference>
<proteinExistence type="predicted"/>
<accession>A0AAW0U5H2</accession>
<protein>
    <submittedName>
        <fullName evidence="1">Uncharacterized protein</fullName>
    </submittedName>
</protein>
<evidence type="ECO:0000313" key="2">
    <source>
        <dbReference type="Proteomes" id="UP001487740"/>
    </source>
</evidence>
<organism evidence="1 2">
    <name type="scientific">Scylla paramamosain</name>
    <name type="common">Mud crab</name>
    <dbReference type="NCBI Taxonomy" id="85552"/>
    <lineage>
        <taxon>Eukaryota</taxon>
        <taxon>Metazoa</taxon>
        <taxon>Ecdysozoa</taxon>
        <taxon>Arthropoda</taxon>
        <taxon>Crustacea</taxon>
        <taxon>Multicrustacea</taxon>
        <taxon>Malacostraca</taxon>
        <taxon>Eumalacostraca</taxon>
        <taxon>Eucarida</taxon>
        <taxon>Decapoda</taxon>
        <taxon>Pleocyemata</taxon>
        <taxon>Brachyura</taxon>
        <taxon>Eubrachyura</taxon>
        <taxon>Portunoidea</taxon>
        <taxon>Portunidae</taxon>
        <taxon>Portuninae</taxon>
        <taxon>Scylla</taxon>
    </lineage>
</organism>
<dbReference type="EMBL" id="JARAKH010000019">
    <property type="protein sequence ID" value="KAK8394027.1"/>
    <property type="molecule type" value="Genomic_DNA"/>
</dbReference>
<dbReference type="AlphaFoldDB" id="A0AAW0U5H2"/>
<evidence type="ECO:0000313" key="1">
    <source>
        <dbReference type="EMBL" id="KAK8394027.1"/>
    </source>
</evidence>
<comment type="caution">
    <text evidence="1">The sequence shown here is derived from an EMBL/GenBank/DDBJ whole genome shotgun (WGS) entry which is preliminary data.</text>
</comment>